<dbReference type="AlphaFoldDB" id="A0A0A9EJH0"/>
<accession>A0A0A9EJH0</accession>
<reference evidence="1" key="1">
    <citation type="submission" date="2014-09" db="EMBL/GenBank/DDBJ databases">
        <authorList>
            <person name="Magalhaes I.L.F."/>
            <person name="Oliveira U."/>
            <person name="Santos F.R."/>
            <person name="Vidigal T.H.D.A."/>
            <person name="Brescovit A.D."/>
            <person name="Santos A.J."/>
        </authorList>
    </citation>
    <scope>NUCLEOTIDE SEQUENCE</scope>
    <source>
        <tissue evidence="1">Shoot tissue taken approximately 20 cm above the soil surface</tissue>
    </source>
</reference>
<sequence>MFPLFRNFTAFSPADPYMFIHQSHLLEHCRKNYHN</sequence>
<dbReference type="EMBL" id="GBRH01198777">
    <property type="protein sequence ID" value="JAD99118.1"/>
    <property type="molecule type" value="Transcribed_RNA"/>
</dbReference>
<reference evidence="1" key="2">
    <citation type="journal article" date="2015" name="Data Brief">
        <title>Shoot transcriptome of the giant reed, Arundo donax.</title>
        <authorList>
            <person name="Barrero R.A."/>
            <person name="Guerrero F.D."/>
            <person name="Moolhuijzen P."/>
            <person name="Goolsby J.A."/>
            <person name="Tidwell J."/>
            <person name="Bellgard S.E."/>
            <person name="Bellgard M.I."/>
        </authorList>
    </citation>
    <scope>NUCLEOTIDE SEQUENCE</scope>
    <source>
        <tissue evidence="1">Shoot tissue taken approximately 20 cm above the soil surface</tissue>
    </source>
</reference>
<evidence type="ECO:0000313" key="1">
    <source>
        <dbReference type="EMBL" id="JAD99118.1"/>
    </source>
</evidence>
<organism evidence="1">
    <name type="scientific">Arundo donax</name>
    <name type="common">Giant reed</name>
    <name type="synonym">Donax arundinaceus</name>
    <dbReference type="NCBI Taxonomy" id="35708"/>
    <lineage>
        <taxon>Eukaryota</taxon>
        <taxon>Viridiplantae</taxon>
        <taxon>Streptophyta</taxon>
        <taxon>Embryophyta</taxon>
        <taxon>Tracheophyta</taxon>
        <taxon>Spermatophyta</taxon>
        <taxon>Magnoliopsida</taxon>
        <taxon>Liliopsida</taxon>
        <taxon>Poales</taxon>
        <taxon>Poaceae</taxon>
        <taxon>PACMAD clade</taxon>
        <taxon>Arundinoideae</taxon>
        <taxon>Arundineae</taxon>
        <taxon>Arundo</taxon>
    </lineage>
</organism>
<name>A0A0A9EJH0_ARUDO</name>
<proteinExistence type="predicted"/>
<protein>
    <submittedName>
        <fullName evidence="1">Uncharacterized protein</fullName>
    </submittedName>
</protein>